<feature type="region of interest" description="Disordered" evidence="1">
    <location>
        <begin position="56"/>
        <end position="103"/>
    </location>
</feature>
<evidence type="ECO:0008006" key="4">
    <source>
        <dbReference type="Google" id="ProtNLM"/>
    </source>
</evidence>
<organism evidence="2 3">
    <name type="scientific">Cirrhinus mrigala</name>
    <name type="common">Mrigala</name>
    <dbReference type="NCBI Taxonomy" id="683832"/>
    <lineage>
        <taxon>Eukaryota</taxon>
        <taxon>Metazoa</taxon>
        <taxon>Chordata</taxon>
        <taxon>Craniata</taxon>
        <taxon>Vertebrata</taxon>
        <taxon>Euteleostomi</taxon>
        <taxon>Actinopterygii</taxon>
        <taxon>Neopterygii</taxon>
        <taxon>Teleostei</taxon>
        <taxon>Ostariophysi</taxon>
        <taxon>Cypriniformes</taxon>
        <taxon>Cyprinidae</taxon>
        <taxon>Labeoninae</taxon>
        <taxon>Labeonini</taxon>
        <taxon>Cirrhinus</taxon>
    </lineage>
</organism>
<dbReference type="Proteomes" id="UP001529510">
    <property type="component" value="Unassembled WGS sequence"/>
</dbReference>
<protein>
    <recommendedName>
        <fullName evidence="4">Arginine vasotocin receptor</fullName>
    </recommendedName>
</protein>
<evidence type="ECO:0000256" key="1">
    <source>
        <dbReference type="SAM" id="MobiDB-lite"/>
    </source>
</evidence>
<dbReference type="AlphaFoldDB" id="A0ABD0NX46"/>
<evidence type="ECO:0000313" key="2">
    <source>
        <dbReference type="EMBL" id="KAL0165063.1"/>
    </source>
</evidence>
<dbReference type="EMBL" id="JAMKFB020000020">
    <property type="protein sequence ID" value="KAL0165063.1"/>
    <property type="molecule type" value="Genomic_DNA"/>
</dbReference>
<keyword evidence="3" id="KW-1185">Reference proteome</keyword>
<feature type="non-terminal residue" evidence="2">
    <location>
        <position position="1"/>
    </location>
</feature>
<reference evidence="2 3" key="1">
    <citation type="submission" date="2024-05" db="EMBL/GenBank/DDBJ databases">
        <title>Genome sequencing and assembly of Indian major carp, Cirrhinus mrigala (Hamilton, 1822).</title>
        <authorList>
            <person name="Mohindra V."/>
            <person name="Chowdhury L.M."/>
            <person name="Lal K."/>
            <person name="Jena J.K."/>
        </authorList>
    </citation>
    <scope>NUCLEOTIDE SEQUENCE [LARGE SCALE GENOMIC DNA]</scope>
    <source>
        <strain evidence="2">CM1030</strain>
        <tissue evidence="2">Blood</tissue>
    </source>
</reference>
<comment type="caution">
    <text evidence="2">The sequence shown here is derived from an EMBL/GenBank/DDBJ whole genome shotgun (WGS) entry which is preliminary data.</text>
</comment>
<proteinExistence type="predicted"/>
<evidence type="ECO:0000313" key="3">
    <source>
        <dbReference type="Proteomes" id="UP001529510"/>
    </source>
</evidence>
<accession>A0ABD0NX46</accession>
<gene>
    <name evidence="2" type="ORF">M9458_040816</name>
</gene>
<sequence length="103" mass="10383">LLWGRHQSTLHRGCASGSAAALSSDLWQQPALSAGCGLHRFGAAGLWSCSPLHSTCGSKGPGSARPGPFLRVETPAGAHAGPNAGLPDASLPPRRAPAQGTHT</sequence>
<feature type="non-terminal residue" evidence="2">
    <location>
        <position position="103"/>
    </location>
</feature>
<name>A0ABD0NX46_CIRMR</name>